<dbReference type="EMBL" id="DUIH01000021">
    <property type="protein sequence ID" value="HIH70223.1"/>
    <property type="molecule type" value="Genomic_DNA"/>
</dbReference>
<reference evidence="3" key="1">
    <citation type="journal article" date="2020" name="bioRxiv">
        <title>A rank-normalized archaeal taxonomy based on genome phylogeny resolves widespread incomplete and uneven classifications.</title>
        <authorList>
            <person name="Rinke C."/>
            <person name="Chuvochina M."/>
            <person name="Mussig A.J."/>
            <person name="Chaumeil P.-A."/>
            <person name="Waite D.W."/>
            <person name="Whitman W.B."/>
            <person name="Parks D.H."/>
            <person name="Hugenholtz P."/>
        </authorList>
    </citation>
    <scope>NUCLEOTIDE SEQUENCE</scope>
    <source>
        <strain evidence="3">UBA12518</strain>
    </source>
</reference>
<keyword evidence="1" id="KW-0560">Oxidoreductase</keyword>
<organism evidence="3 4">
    <name type="scientific">Methermicoccus shengliensis</name>
    <dbReference type="NCBI Taxonomy" id="660064"/>
    <lineage>
        <taxon>Archaea</taxon>
        <taxon>Methanobacteriati</taxon>
        <taxon>Methanobacteriota</taxon>
        <taxon>Stenosarchaea group</taxon>
        <taxon>Methanomicrobia</taxon>
        <taxon>Methanosarcinales</taxon>
        <taxon>Methermicoccaceae</taxon>
        <taxon>Methermicoccus</taxon>
    </lineage>
</organism>
<evidence type="ECO:0000313" key="4">
    <source>
        <dbReference type="Proteomes" id="UP000600363"/>
    </source>
</evidence>
<dbReference type="InterPro" id="IPR052198">
    <property type="entry name" value="IorB_Oxidoreductase"/>
</dbReference>
<gene>
    <name evidence="3" type="ORF">HA299_06410</name>
</gene>
<evidence type="ECO:0000259" key="2">
    <source>
        <dbReference type="Pfam" id="PF01558"/>
    </source>
</evidence>
<dbReference type="Proteomes" id="UP000600363">
    <property type="component" value="Unassembled WGS sequence"/>
</dbReference>
<dbReference type="RefSeq" id="WP_042684711.1">
    <property type="nucleotide sequence ID" value="NZ_DUIH01000021.1"/>
</dbReference>
<dbReference type="InterPro" id="IPR019752">
    <property type="entry name" value="Pyrv/ketoisovalerate_OxRed_cat"/>
</dbReference>
<sequence>MGELNILIAGVGGQGAILMSNVIGRAAILSGRHVLSSETHGMAQRGGSVVTHVRIDARSPLIPKGACDVLAGLEPLEALRAASYVGKHTHVVLNTHPLFPTSVLRGDGVYPDMDDVVSHFEKFCAHTFAFDATRVAASLGSTRATNSVMLGAMSHILTLEEDALVHALVESVPPRTAELNRKAFEHGKRALLSSR</sequence>
<dbReference type="PANTHER" id="PTHR43854:SF1">
    <property type="entry name" value="INDOLEPYRUVATE OXIDOREDUCTASE SUBUNIT IORB"/>
    <property type="match status" value="1"/>
</dbReference>
<dbReference type="AlphaFoldDB" id="A0A832RXX6"/>
<accession>A0A832RXX6</accession>
<name>A0A832RXX6_9EURY</name>
<dbReference type="InterPro" id="IPR002869">
    <property type="entry name" value="Pyrv_flavodox_OxRed_cen"/>
</dbReference>
<comment type="caution">
    <text evidence="3">The sequence shown here is derived from an EMBL/GenBank/DDBJ whole genome shotgun (WGS) entry which is preliminary data.</text>
</comment>
<evidence type="ECO:0000313" key="3">
    <source>
        <dbReference type="EMBL" id="HIH70223.1"/>
    </source>
</evidence>
<dbReference type="PANTHER" id="PTHR43854">
    <property type="entry name" value="INDOLEPYRUVATE OXIDOREDUCTASE SUBUNIT IORB"/>
    <property type="match status" value="1"/>
</dbReference>
<feature type="domain" description="Pyruvate/ketoisovalerate oxidoreductase catalytic" evidence="2">
    <location>
        <begin position="12"/>
        <end position="187"/>
    </location>
</feature>
<dbReference type="Gene3D" id="3.40.920.10">
    <property type="entry name" value="Pyruvate-ferredoxin oxidoreductase, PFOR, domain III"/>
    <property type="match status" value="1"/>
</dbReference>
<protein>
    <submittedName>
        <fullName evidence="3">Indolepyruvate oxidoreductase subunit beta</fullName>
    </submittedName>
</protein>
<dbReference type="GO" id="GO:0016903">
    <property type="term" value="F:oxidoreductase activity, acting on the aldehyde or oxo group of donors"/>
    <property type="evidence" value="ECO:0007669"/>
    <property type="project" value="InterPro"/>
</dbReference>
<proteinExistence type="predicted"/>
<evidence type="ECO:0000256" key="1">
    <source>
        <dbReference type="ARBA" id="ARBA00023002"/>
    </source>
</evidence>
<dbReference type="Pfam" id="PF01558">
    <property type="entry name" value="POR"/>
    <property type="match status" value="1"/>
</dbReference>
<dbReference type="SUPFAM" id="SSF53323">
    <property type="entry name" value="Pyruvate-ferredoxin oxidoreductase, PFOR, domain III"/>
    <property type="match status" value="1"/>
</dbReference>
<keyword evidence="3" id="KW-0670">Pyruvate</keyword>